<evidence type="ECO:0000256" key="13">
    <source>
        <dbReference type="ARBA" id="ARBA00041614"/>
    </source>
</evidence>
<keyword evidence="18" id="KW-1185">Reference proteome</keyword>
<comment type="subcellular location">
    <subcellularLocation>
        <location evidence="2">Membrane</location>
        <topology evidence="2">Multi-pass membrane protein</topology>
    </subcellularLocation>
</comment>
<dbReference type="InterPro" id="IPR036156">
    <property type="entry name" value="Beta-gal/glucu_dom_sf"/>
</dbReference>
<keyword evidence="9 15" id="KW-0472">Membrane</keyword>
<dbReference type="GO" id="GO:0016020">
    <property type="term" value="C:membrane"/>
    <property type="evidence" value="ECO:0007669"/>
    <property type="project" value="UniProtKB-SubCell"/>
</dbReference>
<dbReference type="GO" id="GO:0004567">
    <property type="term" value="F:beta-mannosidase activity"/>
    <property type="evidence" value="ECO:0007669"/>
    <property type="project" value="UniProtKB-EC"/>
</dbReference>
<comment type="caution">
    <text evidence="17">The sequence shown here is derived from an EMBL/GenBank/DDBJ whole genome shotgun (WGS) entry which is preliminary data.</text>
</comment>
<evidence type="ECO:0000256" key="9">
    <source>
        <dbReference type="ARBA" id="ARBA00023136"/>
    </source>
</evidence>
<dbReference type="InterPro" id="IPR011701">
    <property type="entry name" value="MFS"/>
</dbReference>
<dbReference type="GeneID" id="38776686"/>
<dbReference type="InterPro" id="IPR050887">
    <property type="entry name" value="Beta-mannosidase_GH2"/>
</dbReference>
<dbReference type="SUPFAM" id="SSF49303">
    <property type="entry name" value="beta-Galactosidase/glucuronidase domain"/>
    <property type="match status" value="2"/>
</dbReference>
<feature type="transmembrane region" description="Helical" evidence="15">
    <location>
        <begin position="286"/>
        <end position="306"/>
    </location>
</feature>
<dbReference type="OrthoDB" id="2866996at2759"/>
<feature type="domain" description="Major facilitator superfamily (MFS) profile" evidence="16">
    <location>
        <begin position="50"/>
        <end position="463"/>
    </location>
</feature>
<dbReference type="GO" id="GO:0005975">
    <property type="term" value="P:carbohydrate metabolic process"/>
    <property type="evidence" value="ECO:0007669"/>
    <property type="project" value="InterPro"/>
</dbReference>
<feature type="transmembrane region" description="Helical" evidence="15">
    <location>
        <begin position="177"/>
        <end position="199"/>
    </location>
</feature>
<reference evidence="17 18" key="1">
    <citation type="journal article" date="2018" name="Sci. Rep.">
        <title>Genome sequence of the cauliflower mushroom Sparassis crispa (Hanabiratake) and its association with beneficial usage.</title>
        <authorList>
            <person name="Kiyama R."/>
            <person name="Furutani Y."/>
            <person name="Kawaguchi K."/>
            <person name="Nakanishi T."/>
        </authorList>
    </citation>
    <scope>NUCLEOTIDE SEQUENCE [LARGE SCALE GENOMIC DNA]</scope>
</reference>
<feature type="transmembrane region" description="Helical" evidence="15">
    <location>
        <begin position="318"/>
        <end position="338"/>
    </location>
</feature>
<comment type="pathway">
    <text evidence="3">Glycan metabolism; N-glycan degradation.</text>
</comment>
<dbReference type="FunFam" id="1.20.1250.20:FF:000013">
    <property type="entry name" value="MFS general substrate transporter"/>
    <property type="match status" value="1"/>
</dbReference>
<comment type="similarity">
    <text evidence="11">Belongs to the glycosyl hydrolase 2 family. Beta-mannosidase B subfamily.</text>
</comment>
<feature type="transmembrane region" description="Helical" evidence="15">
    <location>
        <begin position="350"/>
        <end position="370"/>
    </location>
</feature>
<feature type="region of interest" description="Disordered" evidence="14">
    <location>
        <begin position="1"/>
        <end position="33"/>
    </location>
</feature>
<dbReference type="Gene3D" id="1.20.1250.20">
    <property type="entry name" value="MFS general substrate transporter like domains"/>
    <property type="match status" value="2"/>
</dbReference>
<feature type="transmembrane region" description="Helical" evidence="15">
    <location>
        <begin position="439"/>
        <end position="462"/>
    </location>
</feature>
<dbReference type="GO" id="GO:0022857">
    <property type="term" value="F:transmembrane transporter activity"/>
    <property type="evidence" value="ECO:0007669"/>
    <property type="project" value="InterPro"/>
</dbReference>
<dbReference type="FunFam" id="1.20.1250.20:FF:000057">
    <property type="entry name" value="MFS general substrate transporter"/>
    <property type="match status" value="1"/>
</dbReference>
<dbReference type="Pfam" id="PF07690">
    <property type="entry name" value="MFS_1"/>
    <property type="match status" value="1"/>
</dbReference>
<keyword evidence="10" id="KW-0326">Glycosidase</keyword>
<dbReference type="InParanoid" id="A0A401GC70"/>
<evidence type="ECO:0000256" key="1">
    <source>
        <dbReference type="ARBA" id="ARBA00000829"/>
    </source>
</evidence>
<evidence type="ECO:0000313" key="18">
    <source>
        <dbReference type="Proteomes" id="UP000287166"/>
    </source>
</evidence>
<name>A0A401GC70_9APHY</name>
<dbReference type="InterPro" id="IPR054593">
    <property type="entry name" value="Beta-mannosidase-like_N2"/>
</dbReference>
<evidence type="ECO:0000256" key="8">
    <source>
        <dbReference type="ARBA" id="ARBA00022989"/>
    </source>
</evidence>
<accession>A0A401GC70</accession>
<protein>
    <recommendedName>
        <fullName evidence="12">Beta-mannosidase B</fullName>
        <ecNumber evidence="4">3.2.1.25</ecNumber>
    </recommendedName>
    <alternativeName>
        <fullName evidence="13">Mannanase B</fullName>
    </alternativeName>
</protein>
<dbReference type="SUPFAM" id="SSF51445">
    <property type="entry name" value="(Trans)glycosidases"/>
    <property type="match status" value="1"/>
</dbReference>
<evidence type="ECO:0000256" key="15">
    <source>
        <dbReference type="SAM" id="Phobius"/>
    </source>
</evidence>
<feature type="transmembrane region" description="Helical" evidence="15">
    <location>
        <begin position="90"/>
        <end position="109"/>
    </location>
</feature>
<evidence type="ECO:0000256" key="3">
    <source>
        <dbReference type="ARBA" id="ARBA00004740"/>
    </source>
</evidence>
<feature type="transmembrane region" description="Helical" evidence="15">
    <location>
        <begin position="147"/>
        <end position="165"/>
    </location>
</feature>
<dbReference type="InterPro" id="IPR013783">
    <property type="entry name" value="Ig-like_fold"/>
</dbReference>
<dbReference type="Pfam" id="PF22666">
    <property type="entry name" value="Glyco_hydro_2_N2"/>
    <property type="match status" value="1"/>
</dbReference>
<comment type="catalytic activity">
    <reaction evidence="1">
        <text>Hydrolysis of terminal, non-reducing beta-D-mannose residues in beta-D-mannosides.</text>
        <dbReference type="EC" id="3.2.1.25"/>
    </reaction>
</comment>
<dbReference type="Pfam" id="PF17786">
    <property type="entry name" value="Mannosidase_ig"/>
    <property type="match status" value="1"/>
</dbReference>
<keyword evidence="8 15" id="KW-1133">Transmembrane helix</keyword>
<evidence type="ECO:0000256" key="14">
    <source>
        <dbReference type="SAM" id="MobiDB-lite"/>
    </source>
</evidence>
<keyword evidence="7" id="KW-0378">Hydrolase</keyword>
<proteinExistence type="inferred from homology"/>
<feature type="transmembrane region" description="Helical" evidence="15">
    <location>
        <begin position="211"/>
        <end position="233"/>
    </location>
</feature>
<evidence type="ECO:0000256" key="11">
    <source>
        <dbReference type="ARBA" id="ARBA00038429"/>
    </source>
</evidence>
<feature type="transmembrane region" description="Helical" evidence="15">
    <location>
        <begin position="376"/>
        <end position="396"/>
    </location>
</feature>
<dbReference type="InterPro" id="IPR006102">
    <property type="entry name" value="Ig-like_GH2"/>
</dbReference>
<dbReference type="PANTHER" id="PTHR43730:SF1">
    <property type="entry name" value="BETA-MANNOSIDASE"/>
    <property type="match status" value="1"/>
</dbReference>
<dbReference type="InterPro" id="IPR008979">
    <property type="entry name" value="Galactose-bd-like_sf"/>
</dbReference>
<keyword evidence="6 15" id="KW-0812">Transmembrane</keyword>
<dbReference type="SUPFAM" id="SSF49785">
    <property type="entry name" value="Galactose-binding domain-like"/>
    <property type="match status" value="1"/>
</dbReference>
<dbReference type="PANTHER" id="PTHR43730">
    <property type="entry name" value="BETA-MANNOSIDASE"/>
    <property type="match status" value="1"/>
</dbReference>
<keyword evidence="5" id="KW-0813">Transport</keyword>
<dbReference type="InterPro" id="IPR017853">
    <property type="entry name" value="GH"/>
</dbReference>
<dbReference type="InterPro" id="IPR036259">
    <property type="entry name" value="MFS_trans_sf"/>
</dbReference>
<dbReference type="InterPro" id="IPR020846">
    <property type="entry name" value="MFS_dom"/>
</dbReference>
<evidence type="ECO:0000256" key="12">
    <source>
        <dbReference type="ARBA" id="ARBA00041069"/>
    </source>
</evidence>
<feature type="transmembrane region" description="Helical" evidence="15">
    <location>
        <begin position="408"/>
        <end position="427"/>
    </location>
</feature>
<dbReference type="EMBL" id="BFAD01000002">
    <property type="protein sequence ID" value="GBE79769.1"/>
    <property type="molecule type" value="Genomic_DNA"/>
</dbReference>
<dbReference type="Proteomes" id="UP000287166">
    <property type="component" value="Unassembled WGS sequence"/>
</dbReference>
<dbReference type="EC" id="3.2.1.25" evidence="4"/>
<evidence type="ECO:0000256" key="10">
    <source>
        <dbReference type="ARBA" id="ARBA00023295"/>
    </source>
</evidence>
<gene>
    <name evidence="17" type="ORF">SCP_0209700</name>
</gene>
<feature type="compositionally biased region" description="Basic and acidic residues" evidence="14">
    <location>
        <begin position="8"/>
        <end position="33"/>
    </location>
</feature>
<evidence type="ECO:0000256" key="5">
    <source>
        <dbReference type="ARBA" id="ARBA00022448"/>
    </source>
</evidence>
<dbReference type="Gene3D" id="3.20.20.80">
    <property type="entry name" value="Glycosidases"/>
    <property type="match status" value="1"/>
</dbReference>
<evidence type="ECO:0000256" key="7">
    <source>
        <dbReference type="ARBA" id="ARBA00022801"/>
    </source>
</evidence>
<dbReference type="Gene3D" id="2.60.40.10">
    <property type="entry name" value="Immunoglobulins"/>
    <property type="match status" value="2"/>
</dbReference>
<dbReference type="Gene3D" id="2.60.120.260">
    <property type="entry name" value="Galactose-binding domain-like"/>
    <property type="match status" value="1"/>
</dbReference>
<sequence length="1338" mass="151754">MSPTSITDLKRSDDPARHLETAHSDTDQEFGGHEARKKLERKLLLKLDLRVSMLIIIYILNYIDRNNAAAARLRGFEQDLKLTDQQFDTLLSITYVGYILMQVPSNMFLNYIGKPSIYLPICMILWGTITCLTGVTTGFAGALLTRFFLGFVEAAFFPGALFILSKWYKRSELGLRTALLSCGSLISNAFGSLIASGILDNMEGKRGHAAWRWLFYIEGAITVFVAVCSFFILPDFPSTSRRWLSPIEERLALKRMEEDVGIGDEEQTETGGALHGLALAFSDWKVWWLAVALTSIVLSLSFNAFFPTLSATMGYSTLVSLLLCAPPWVFATLVAFAVTRHSDATQERFYHIIIPLFFGIVGFVIAVSTMDKAARYVSLFLMAQSYSGFITFLAWMSSSIPRPPSKRAVSLAFINAFSQLGNIAGSYTWPANWGMTYRYSYAICISTNGLGIIMCYMFKLHLKHLNKEMEKKEEREGTVNGFRPRAIDQGWTFTQIGGGDVVKNGEWLAVHEFPTTVHVELLKYKKIPDPFVGLHEWDVQWVGEVPWAFRATFSASQAEVSAPNADLVFDGLDTFAVVELNGHKILETENQFIAHRVNVKQYLRLGDNDLVINFASAFRKGREVEKQHTKLNLWNGDSSRLHVRKAQYNYGWDWGPVLMTVGPWKPIKFETYQARITDVDVRTRVAEDLSANVEVNFSLSNADHSIASVSLKGAGDSLVVGQTDVKINHSTAKAQFKLSAGAFELWYPVGYGKQPQYTVEIQVADQSGNVLDKKIQKIAFRRARVVQDELIGQEGRTFLFEINNIRIFCGGSNWIPADSFLTTMTPERYRAWLQLLIDGNQNMVRVWGGGIYEADVFYDICDELGILVWQDFMFGCGQYPAYGSFTKSVQLEVEQNVKRLRHHPSVVIFAGNNEDYQLAESCKLDLDYNDEKSDFRHSTFPARYIYERLLPSVVEKLSDIHYHRSSPYSGFGKVTTDRHYGDLHQWNVWHGSQEPWHNWDILSGRFVSEFGMEAYPDIRTVDYWIGENKSERYPQSRIMNNHNKADGFERRLELYLVENFKHAFDVESYVYYTQIMQAETLASAYRLWRRNWQGKGKEYTAGALVWQINDCWPVTSWAIVDYFLRPKPGYFTIKRELRPFTVGMTRKDETTFADDLTAAFFTIETVLEIWGTNSTLSDTKVTLSVSAFDLHSEWRYHFDKPVVLAANASTELYKGELPGQPKRTKKSEIPKAIIVSARLIDENGVVLGRYSNWPEPFKFINFPAVEDLGFKITRGSDGESVELSTRKPVKGIVLDVDGEAAQWSDQAIDLVPDDPQVIKVVGLNGRQVKARFLGDGTA</sequence>
<evidence type="ECO:0000256" key="2">
    <source>
        <dbReference type="ARBA" id="ARBA00004141"/>
    </source>
</evidence>
<dbReference type="InterPro" id="IPR041447">
    <property type="entry name" value="Mannosidase_ig"/>
</dbReference>
<dbReference type="Pfam" id="PF00703">
    <property type="entry name" value="Glyco_hydro_2"/>
    <property type="match status" value="1"/>
</dbReference>
<evidence type="ECO:0000256" key="4">
    <source>
        <dbReference type="ARBA" id="ARBA00012754"/>
    </source>
</evidence>
<dbReference type="RefSeq" id="XP_027610682.1">
    <property type="nucleotide sequence ID" value="XM_027754881.1"/>
</dbReference>
<dbReference type="PROSITE" id="PS50850">
    <property type="entry name" value="MFS"/>
    <property type="match status" value="1"/>
</dbReference>
<dbReference type="STRING" id="139825.A0A401GC70"/>
<dbReference type="GO" id="GO:0006516">
    <property type="term" value="P:glycoprotein catabolic process"/>
    <property type="evidence" value="ECO:0007669"/>
    <property type="project" value="TreeGrafter"/>
</dbReference>
<evidence type="ECO:0000259" key="16">
    <source>
        <dbReference type="PROSITE" id="PS50850"/>
    </source>
</evidence>
<evidence type="ECO:0000313" key="17">
    <source>
        <dbReference type="EMBL" id="GBE79769.1"/>
    </source>
</evidence>
<dbReference type="FunFam" id="3.20.20.80:FF:000050">
    <property type="entry name" value="Beta-mannosidase B"/>
    <property type="match status" value="1"/>
</dbReference>
<organism evidence="17 18">
    <name type="scientific">Sparassis crispa</name>
    <dbReference type="NCBI Taxonomy" id="139825"/>
    <lineage>
        <taxon>Eukaryota</taxon>
        <taxon>Fungi</taxon>
        <taxon>Dikarya</taxon>
        <taxon>Basidiomycota</taxon>
        <taxon>Agaricomycotina</taxon>
        <taxon>Agaricomycetes</taxon>
        <taxon>Polyporales</taxon>
        <taxon>Sparassidaceae</taxon>
        <taxon>Sparassis</taxon>
    </lineage>
</organism>
<feature type="transmembrane region" description="Helical" evidence="15">
    <location>
        <begin position="116"/>
        <end position="141"/>
    </location>
</feature>
<dbReference type="SUPFAM" id="SSF103473">
    <property type="entry name" value="MFS general substrate transporter"/>
    <property type="match status" value="1"/>
</dbReference>
<evidence type="ECO:0000256" key="6">
    <source>
        <dbReference type="ARBA" id="ARBA00022692"/>
    </source>
</evidence>